<evidence type="ECO:0000313" key="2">
    <source>
        <dbReference type="EMBL" id="KAK9209187.1"/>
    </source>
</evidence>
<dbReference type="Proteomes" id="UP001428341">
    <property type="component" value="Unassembled WGS sequence"/>
</dbReference>
<protein>
    <submittedName>
        <fullName evidence="2">Uncharacterized protein</fullName>
    </submittedName>
</protein>
<organism evidence="2 3">
    <name type="scientific">Citrus x changshan-huyou</name>
    <dbReference type="NCBI Taxonomy" id="2935761"/>
    <lineage>
        <taxon>Eukaryota</taxon>
        <taxon>Viridiplantae</taxon>
        <taxon>Streptophyta</taxon>
        <taxon>Embryophyta</taxon>
        <taxon>Tracheophyta</taxon>
        <taxon>Spermatophyta</taxon>
        <taxon>Magnoliopsida</taxon>
        <taxon>eudicotyledons</taxon>
        <taxon>Gunneridae</taxon>
        <taxon>Pentapetalae</taxon>
        <taxon>rosids</taxon>
        <taxon>malvids</taxon>
        <taxon>Sapindales</taxon>
        <taxon>Rutaceae</taxon>
        <taxon>Aurantioideae</taxon>
        <taxon>Citrus</taxon>
    </lineage>
</organism>
<reference evidence="2 3" key="1">
    <citation type="submission" date="2024-05" db="EMBL/GenBank/DDBJ databases">
        <title>Haplotype-resolved chromosome-level genome assembly of Huyou (Citrus changshanensis).</title>
        <authorList>
            <person name="Miao C."/>
            <person name="Chen W."/>
            <person name="Wu Y."/>
            <person name="Wang L."/>
            <person name="Zhao S."/>
            <person name="Grierson D."/>
            <person name="Xu C."/>
            <person name="Chen K."/>
        </authorList>
    </citation>
    <scope>NUCLEOTIDE SEQUENCE [LARGE SCALE GENOMIC DNA]</scope>
    <source>
        <strain evidence="2">01-14</strain>
        <tissue evidence="2">Leaf</tissue>
    </source>
</reference>
<dbReference type="PANTHER" id="PTHR48451">
    <property type="entry name" value="DUF4218 DOMAIN-CONTAINING PROTEIN"/>
    <property type="match status" value="1"/>
</dbReference>
<evidence type="ECO:0000256" key="1">
    <source>
        <dbReference type="SAM" id="Coils"/>
    </source>
</evidence>
<accession>A0AAP0QQV9</accession>
<sequence>MYLRDIETKFNRNGHINDETQEGQNNNRLSVFAQKACPFGGKSFLELSQQQHEAAHWYILNNCKELQPYLNEHFNQLKMESNANLLQRQQKHFHRWFKERMISLRHERSVAATNELYALACGPNLCVRSYSGCDVNGVQYHNFDRDNRLTTQNNGIVVVGEHDNKEIEFYEIEGNGEANINNTETPIHTIIEDVNFETQQFSRQDAEPTVLEANFVPSQEHIIHNDDYELIDDCTDEDETLSDNHDDEPILNSDDDTDIAWLLGGIRPLPILFLHLLTHLLMSYQKRKATGEQPNEIELFYITHFSIKKGWSNAEAQHDYEKMKEMEQEPVAEDGTPLSPKEIVELVVGKNFRGFGFRPTLPTSGSRTSSQVENEMRGIIDSQAKELESTRNELESTRTELGKTCDELKKCQTELTDTHAIVDKQQEHLNKQQERLDRIEKFLFTAP</sequence>
<gene>
    <name evidence="2" type="ORF">WN944_001551</name>
</gene>
<dbReference type="AlphaFoldDB" id="A0AAP0QQV9"/>
<name>A0AAP0QQV9_9ROSI</name>
<dbReference type="PANTHER" id="PTHR48451:SF1">
    <property type="entry name" value="DUF4218 DOMAIN-CONTAINING PROTEIN"/>
    <property type="match status" value="1"/>
</dbReference>
<keyword evidence="3" id="KW-1185">Reference proteome</keyword>
<proteinExistence type="predicted"/>
<evidence type="ECO:0000313" key="3">
    <source>
        <dbReference type="Proteomes" id="UP001428341"/>
    </source>
</evidence>
<keyword evidence="1" id="KW-0175">Coiled coil</keyword>
<feature type="coiled-coil region" evidence="1">
    <location>
        <begin position="380"/>
        <end position="442"/>
    </location>
</feature>
<dbReference type="EMBL" id="JBCGBO010000004">
    <property type="protein sequence ID" value="KAK9209187.1"/>
    <property type="molecule type" value="Genomic_DNA"/>
</dbReference>
<comment type="caution">
    <text evidence="2">The sequence shown here is derived from an EMBL/GenBank/DDBJ whole genome shotgun (WGS) entry which is preliminary data.</text>
</comment>